<evidence type="ECO:0000313" key="2">
    <source>
        <dbReference type="Proteomes" id="UP001156921"/>
    </source>
</evidence>
<name>A0ABQ6BJZ8_9CAUL</name>
<organism evidence="1 2">
    <name type="scientific">Brevundimonas denitrificans</name>
    <dbReference type="NCBI Taxonomy" id="1443434"/>
    <lineage>
        <taxon>Bacteria</taxon>
        <taxon>Pseudomonadati</taxon>
        <taxon>Pseudomonadota</taxon>
        <taxon>Alphaproteobacteria</taxon>
        <taxon>Caulobacterales</taxon>
        <taxon>Caulobacteraceae</taxon>
        <taxon>Brevundimonas</taxon>
    </lineage>
</organism>
<accession>A0ABQ6BJZ8</accession>
<dbReference type="PANTHER" id="PTHR39324:SF1">
    <property type="entry name" value="CALCIUM DODECIN"/>
    <property type="match status" value="1"/>
</dbReference>
<protein>
    <recommendedName>
        <fullName evidence="3">Dodecin domain-containing protein</fullName>
    </recommendedName>
</protein>
<dbReference type="Gene3D" id="3.30.1660.10">
    <property type="entry name" value="Flavin-binding protein dodecin"/>
    <property type="match status" value="1"/>
</dbReference>
<dbReference type="InterPro" id="IPR009923">
    <property type="entry name" value="Dodecin"/>
</dbReference>
<gene>
    <name evidence="1" type="ORF">GCM10007859_08150</name>
</gene>
<dbReference type="InterPro" id="IPR036694">
    <property type="entry name" value="Dodecin-like_sf"/>
</dbReference>
<dbReference type="Proteomes" id="UP001156921">
    <property type="component" value="Unassembled WGS sequence"/>
</dbReference>
<dbReference type="SUPFAM" id="SSF89807">
    <property type="entry name" value="Dodecin-like"/>
    <property type="match status" value="1"/>
</dbReference>
<evidence type="ECO:0000313" key="1">
    <source>
        <dbReference type="EMBL" id="GLS00806.1"/>
    </source>
</evidence>
<dbReference type="Pfam" id="PF07311">
    <property type="entry name" value="Dodecin"/>
    <property type="match status" value="1"/>
</dbReference>
<keyword evidence="2" id="KW-1185">Reference proteome</keyword>
<proteinExistence type="predicted"/>
<reference evidence="2" key="1">
    <citation type="journal article" date="2019" name="Int. J. Syst. Evol. Microbiol.">
        <title>The Global Catalogue of Microorganisms (GCM) 10K type strain sequencing project: providing services to taxonomists for standard genome sequencing and annotation.</title>
        <authorList>
            <consortium name="The Broad Institute Genomics Platform"/>
            <consortium name="The Broad Institute Genome Sequencing Center for Infectious Disease"/>
            <person name="Wu L."/>
            <person name="Ma J."/>
        </authorList>
    </citation>
    <scope>NUCLEOTIDE SEQUENCE [LARGE SCALE GENOMIC DNA]</scope>
    <source>
        <strain evidence="2">NBRC 110107</strain>
    </source>
</reference>
<dbReference type="PANTHER" id="PTHR39324">
    <property type="entry name" value="CALCIUM DODECIN"/>
    <property type="match status" value="1"/>
</dbReference>
<sequence>MRNRGRKFLRAIISGNPMSIAKVTEVTASSTVSFEDALKRGIARADKTLNNVAGAWVQEQKVVVKGGEIVEYRVNMKVSFVLED</sequence>
<dbReference type="InterPro" id="IPR025543">
    <property type="entry name" value="Dodecin-like"/>
</dbReference>
<evidence type="ECO:0008006" key="3">
    <source>
        <dbReference type="Google" id="ProtNLM"/>
    </source>
</evidence>
<comment type="caution">
    <text evidence="1">The sequence shown here is derived from an EMBL/GenBank/DDBJ whole genome shotgun (WGS) entry which is preliminary data.</text>
</comment>
<dbReference type="EMBL" id="BSOY01000011">
    <property type="protein sequence ID" value="GLS00806.1"/>
    <property type="molecule type" value="Genomic_DNA"/>
</dbReference>